<reference evidence="2" key="1">
    <citation type="submission" date="2023-03" db="EMBL/GenBank/DDBJ databases">
        <title>Massive genome expansion in bonnet fungi (Mycena s.s.) driven by repeated elements and novel gene families across ecological guilds.</title>
        <authorList>
            <consortium name="Lawrence Berkeley National Laboratory"/>
            <person name="Harder C.B."/>
            <person name="Miyauchi S."/>
            <person name="Viragh M."/>
            <person name="Kuo A."/>
            <person name="Thoen E."/>
            <person name="Andreopoulos B."/>
            <person name="Lu D."/>
            <person name="Skrede I."/>
            <person name="Drula E."/>
            <person name="Henrissat B."/>
            <person name="Morin E."/>
            <person name="Kohler A."/>
            <person name="Barry K."/>
            <person name="LaButti K."/>
            <person name="Morin E."/>
            <person name="Salamov A."/>
            <person name="Lipzen A."/>
            <person name="Mereny Z."/>
            <person name="Hegedus B."/>
            <person name="Baldrian P."/>
            <person name="Stursova M."/>
            <person name="Weitz H."/>
            <person name="Taylor A."/>
            <person name="Grigoriev I.V."/>
            <person name="Nagy L.G."/>
            <person name="Martin F."/>
            <person name="Kauserud H."/>
        </authorList>
    </citation>
    <scope>NUCLEOTIDE SEQUENCE</scope>
    <source>
        <strain evidence="2">CBHHK067</strain>
    </source>
</reference>
<evidence type="ECO:0000313" key="2">
    <source>
        <dbReference type="EMBL" id="KAJ7692442.1"/>
    </source>
</evidence>
<organism evidence="2 3">
    <name type="scientific">Mycena rosella</name>
    <name type="common">Pink bonnet</name>
    <name type="synonym">Agaricus rosellus</name>
    <dbReference type="NCBI Taxonomy" id="1033263"/>
    <lineage>
        <taxon>Eukaryota</taxon>
        <taxon>Fungi</taxon>
        <taxon>Dikarya</taxon>
        <taxon>Basidiomycota</taxon>
        <taxon>Agaricomycotina</taxon>
        <taxon>Agaricomycetes</taxon>
        <taxon>Agaricomycetidae</taxon>
        <taxon>Agaricales</taxon>
        <taxon>Marasmiineae</taxon>
        <taxon>Mycenaceae</taxon>
        <taxon>Mycena</taxon>
    </lineage>
</organism>
<name>A0AAD7GIH0_MYCRO</name>
<evidence type="ECO:0000256" key="1">
    <source>
        <dbReference type="SAM" id="MobiDB-lite"/>
    </source>
</evidence>
<dbReference type="EMBL" id="JARKIE010000052">
    <property type="protein sequence ID" value="KAJ7692442.1"/>
    <property type="molecule type" value="Genomic_DNA"/>
</dbReference>
<dbReference type="Proteomes" id="UP001221757">
    <property type="component" value="Unassembled WGS sequence"/>
</dbReference>
<sequence length="286" mass="31785">MKTYHPLQGRQVRRKRASIRTLDLCPKKRVGSVAINNARKNPCIRKRKSGIEKTTRTGPPKSGFQENQMGLNRQSASEAVTCSTVHQGIPARLKFTGFFGSDTKSEEPTTKKRKTTDVHALEESMDKVLEEAMAQFFYQFLQLQVGQTSEYESFICVANEDDRKACPKTKKFPKIRRCEALHPNTKIPPRTRPPGRASTSALSIHLIDMYEVLRLRGGVGGTNSGMLDKQEGAEPRCLARWRDEGWMEEKAPPVGLSAPGGSSKRAVHGYTAKIPRRGNSVATTSG</sequence>
<protein>
    <submittedName>
        <fullName evidence="2">Uncharacterized protein</fullName>
    </submittedName>
</protein>
<feature type="region of interest" description="Disordered" evidence="1">
    <location>
        <begin position="250"/>
        <end position="286"/>
    </location>
</feature>
<proteinExistence type="predicted"/>
<keyword evidence="3" id="KW-1185">Reference proteome</keyword>
<comment type="caution">
    <text evidence="2">The sequence shown here is derived from an EMBL/GenBank/DDBJ whole genome shotgun (WGS) entry which is preliminary data.</text>
</comment>
<gene>
    <name evidence="2" type="ORF">B0H17DRAFT_1133168</name>
</gene>
<evidence type="ECO:0000313" key="3">
    <source>
        <dbReference type="Proteomes" id="UP001221757"/>
    </source>
</evidence>
<accession>A0AAD7GIH0</accession>
<dbReference type="AlphaFoldDB" id="A0AAD7GIH0"/>